<name>A0A516KC06_9BACI</name>
<sequence>MSPKVSQEHLEQRRTNILEAAKQVFRELGYEKTTMKDVMEAAGVSRGGLYHYFSNKEDLFEAILAEALQGEVTHTDTLLQEKVDSYWHLLLTRVFGDDITIDDSMDPLASVNLEFFITGKNDDRRRAFAYERYYNGKKLYQNIIEAGQKHGEFSKQYDASVIAQSIITFIDGLALDHALLPAEDVRVKQQSELFVDYLKMALGVKKGES</sequence>
<evidence type="ECO:0000256" key="3">
    <source>
        <dbReference type="ARBA" id="ARBA00023163"/>
    </source>
</evidence>
<dbReference type="PANTHER" id="PTHR30055">
    <property type="entry name" value="HTH-TYPE TRANSCRIPTIONAL REGULATOR RUTR"/>
    <property type="match status" value="1"/>
</dbReference>
<dbReference type="SUPFAM" id="SSF46689">
    <property type="entry name" value="Homeodomain-like"/>
    <property type="match status" value="1"/>
</dbReference>
<dbReference type="Gene3D" id="1.10.10.60">
    <property type="entry name" value="Homeodomain-like"/>
    <property type="match status" value="1"/>
</dbReference>
<evidence type="ECO:0000259" key="5">
    <source>
        <dbReference type="PROSITE" id="PS50977"/>
    </source>
</evidence>
<organism evidence="6 7">
    <name type="scientific">Radiobacillus deserti</name>
    <dbReference type="NCBI Taxonomy" id="2594883"/>
    <lineage>
        <taxon>Bacteria</taxon>
        <taxon>Bacillati</taxon>
        <taxon>Bacillota</taxon>
        <taxon>Bacilli</taxon>
        <taxon>Bacillales</taxon>
        <taxon>Bacillaceae</taxon>
        <taxon>Radiobacillus</taxon>
    </lineage>
</organism>
<proteinExistence type="predicted"/>
<accession>A0A516KC06</accession>
<keyword evidence="1" id="KW-0805">Transcription regulation</keyword>
<feature type="DNA-binding region" description="H-T-H motif" evidence="4">
    <location>
        <begin position="34"/>
        <end position="53"/>
    </location>
</feature>
<feature type="domain" description="HTH tetR-type" evidence="5">
    <location>
        <begin position="11"/>
        <end position="71"/>
    </location>
</feature>
<dbReference type="EMBL" id="CP041666">
    <property type="protein sequence ID" value="QDP38920.1"/>
    <property type="molecule type" value="Genomic_DNA"/>
</dbReference>
<dbReference type="OrthoDB" id="9814703at2"/>
<dbReference type="GO" id="GO:0045892">
    <property type="term" value="P:negative regulation of DNA-templated transcription"/>
    <property type="evidence" value="ECO:0007669"/>
    <property type="project" value="UniProtKB-ARBA"/>
</dbReference>
<keyword evidence="2 4" id="KW-0238">DNA-binding</keyword>
<dbReference type="SUPFAM" id="SSF48498">
    <property type="entry name" value="Tetracyclin repressor-like, C-terminal domain"/>
    <property type="match status" value="1"/>
</dbReference>
<dbReference type="AlphaFoldDB" id="A0A516KC06"/>
<dbReference type="InterPro" id="IPR023772">
    <property type="entry name" value="DNA-bd_HTH_TetR-type_CS"/>
</dbReference>
<evidence type="ECO:0000313" key="7">
    <source>
        <dbReference type="Proteomes" id="UP000315215"/>
    </source>
</evidence>
<dbReference type="Pfam" id="PF17922">
    <property type="entry name" value="TetR_C_17"/>
    <property type="match status" value="1"/>
</dbReference>
<dbReference type="Proteomes" id="UP000315215">
    <property type="component" value="Chromosome"/>
</dbReference>
<dbReference type="InterPro" id="IPR041612">
    <property type="entry name" value="YfiR_C"/>
</dbReference>
<reference evidence="6 7" key="1">
    <citation type="submission" date="2019-07" db="EMBL/GenBank/DDBJ databases">
        <authorList>
            <person name="Li J."/>
        </authorList>
    </citation>
    <scope>NUCLEOTIDE SEQUENCE [LARGE SCALE GENOMIC DNA]</scope>
    <source>
        <strain evidence="6 7">TKL69</strain>
    </source>
</reference>
<evidence type="ECO:0000256" key="1">
    <source>
        <dbReference type="ARBA" id="ARBA00023015"/>
    </source>
</evidence>
<dbReference type="GO" id="GO:0000976">
    <property type="term" value="F:transcription cis-regulatory region binding"/>
    <property type="evidence" value="ECO:0007669"/>
    <property type="project" value="TreeGrafter"/>
</dbReference>
<dbReference type="PANTHER" id="PTHR30055:SF234">
    <property type="entry name" value="HTH-TYPE TRANSCRIPTIONAL REGULATOR BETI"/>
    <property type="match status" value="1"/>
</dbReference>
<dbReference type="InterPro" id="IPR001647">
    <property type="entry name" value="HTH_TetR"/>
</dbReference>
<protein>
    <submittedName>
        <fullName evidence="6">TetR/AcrR family transcriptional regulator</fullName>
    </submittedName>
</protein>
<dbReference type="PROSITE" id="PS01081">
    <property type="entry name" value="HTH_TETR_1"/>
    <property type="match status" value="1"/>
</dbReference>
<dbReference type="PRINTS" id="PR00455">
    <property type="entry name" value="HTHTETR"/>
</dbReference>
<dbReference type="InterPro" id="IPR009057">
    <property type="entry name" value="Homeodomain-like_sf"/>
</dbReference>
<evidence type="ECO:0000256" key="2">
    <source>
        <dbReference type="ARBA" id="ARBA00023125"/>
    </source>
</evidence>
<dbReference type="Gene3D" id="1.10.357.10">
    <property type="entry name" value="Tetracycline Repressor, domain 2"/>
    <property type="match status" value="1"/>
</dbReference>
<dbReference type="RefSeq" id="WP_143891670.1">
    <property type="nucleotide sequence ID" value="NZ_CP041666.1"/>
</dbReference>
<dbReference type="InterPro" id="IPR050109">
    <property type="entry name" value="HTH-type_TetR-like_transc_reg"/>
</dbReference>
<dbReference type="GO" id="GO:0003700">
    <property type="term" value="F:DNA-binding transcription factor activity"/>
    <property type="evidence" value="ECO:0007669"/>
    <property type="project" value="TreeGrafter"/>
</dbReference>
<dbReference type="InterPro" id="IPR036271">
    <property type="entry name" value="Tet_transcr_reg_TetR-rel_C_sf"/>
</dbReference>
<dbReference type="PROSITE" id="PS50977">
    <property type="entry name" value="HTH_TETR_2"/>
    <property type="match status" value="1"/>
</dbReference>
<keyword evidence="7" id="KW-1185">Reference proteome</keyword>
<gene>
    <name evidence="6" type="ORF">FN924_00940</name>
</gene>
<dbReference type="Pfam" id="PF00440">
    <property type="entry name" value="TetR_N"/>
    <property type="match status" value="1"/>
</dbReference>
<dbReference type="KEGG" id="aqt:FN924_00940"/>
<keyword evidence="3" id="KW-0804">Transcription</keyword>
<evidence type="ECO:0000313" key="6">
    <source>
        <dbReference type="EMBL" id="QDP38920.1"/>
    </source>
</evidence>
<dbReference type="FunFam" id="1.10.10.60:FF:000141">
    <property type="entry name" value="TetR family transcriptional regulator"/>
    <property type="match status" value="1"/>
</dbReference>
<evidence type="ECO:0000256" key="4">
    <source>
        <dbReference type="PROSITE-ProRule" id="PRU00335"/>
    </source>
</evidence>